<sequence length="141" mass="16270">MGSKLLKRAWAGLGYSMVVVFIILTVIVVIRAEVSVQEIWLSVVGTMVISLYFCMASLIFEYDNWSPLKQLSVHFSLSVLVYFPMAMYIGWLPAGLWPFAAAFVCFIITYTIFWLSFRAYFKKQEEELNQTIGKREERGEN</sequence>
<dbReference type="Pfam" id="PF11457">
    <property type="entry name" value="DUF3021"/>
    <property type="match status" value="1"/>
</dbReference>
<protein>
    <submittedName>
        <fullName evidence="2">DUF3021 domain-containing protein</fullName>
    </submittedName>
</protein>
<evidence type="ECO:0000313" key="3">
    <source>
        <dbReference type="Proteomes" id="UP000595254"/>
    </source>
</evidence>
<dbReference type="Proteomes" id="UP000595254">
    <property type="component" value="Chromosome"/>
</dbReference>
<accession>A0A974NMR6</accession>
<feature type="transmembrane region" description="Helical" evidence="1">
    <location>
        <begin position="97"/>
        <end position="117"/>
    </location>
</feature>
<keyword evidence="1" id="KW-0472">Membrane</keyword>
<feature type="transmembrane region" description="Helical" evidence="1">
    <location>
        <begin position="39"/>
        <end position="60"/>
    </location>
</feature>
<keyword evidence="3" id="KW-1185">Reference proteome</keyword>
<reference evidence="2 3" key="1">
    <citation type="submission" date="2021-01" db="EMBL/GenBank/DDBJ databases">
        <title>FDA dAtabase for Regulatory Grade micrObial Sequences (FDA-ARGOS): Supporting development and validation of Infectious Disease Dx tests.</title>
        <authorList>
            <person name="Nelson B."/>
            <person name="Plummer A."/>
            <person name="Tallon L."/>
            <person name="Sadzewicz L."/>
            <person name="Zhao X."/>
            <person name="Boylan J."/>
            <person name="Ott S."/>
            <person name="Bowen H."/>
            <person name="Vavikolanu K."/>
            <person name="Mehta A."/>
            <person name="Aluvathingal J."/>
            <person name="Nadendla S."/>
            <person name="Myers T."/>
            <person name="Yan Y."/>
            <person name="Sichtig H."/>
        </authorList>
    </citation>
    <scope>NUCLEOTIDE SEQUENCE [LARGE SCALE GENOMIC DNA]</scope>
    <source>
        <strain evidence="2 3">FDAARGOS_1161</strain>
    </source>
</reference>
<evidence type="ECO:0000256" key="1">
    <source>
        <dbReference type="SAM" id="Phobius"/>
    </source>
</evidence>
<evidence type="ECO:0000313" key="2">
    <source>
        <dbReference type="EMBL" id="QQT00524.1"/>
    </source>
</evidence>
<gene>
    <name evidence="2" type="ORF">I6J18_00795</name>
</gene>
<dbReference type="RefSeq" id="WP_040376556.1">
    <property type="nucleotide sequence ID" value="NZ_CP068053.1"/>
</dbReference>
<dbReference type="InterPro" id="IPR021560">
    <property type="entry name" value="DUF3021"/>
</dbReference>
<proteinExistence type="predicted"/>
<dbReference type="EMBL" id="CP068053">
    <property type="protein sequence ID" value="QQT00524.1"/>
    <property type="molecule type" value="Genomic_DNA"/>
</dbReference>
<keyword evidence="1" id="KW-1133">Transmembrane helix</keyword>
<feature type="transmembrane region" description="Helical" evidence="1">
    <location>
        <begin position="12"/>
        <end position="33"/>
    </location>
</feature>
<name>A0A974NMR6_PERPY</name>
<keyword evidence="1" id="KW-0812">Transmembrane</keyword>
<organism evidence="2 3">
    <name type="scientific">Peribacillus psychrosaccharolyticus</name>
    <name type="common">Bacillus psychrosaccharolyticus</name>
    <dbReference type="NCBI Taxonomy" id="1407"/>
    <lineage>
        <taxon>Bacteria</taxon>
        <taxon>Bacillati</taxon>
        <taxon>Bacillota</taxon>
        <taxon>Bacilli</taxon>
        <taxon>Bacillales</taxon>
        <taxon>Bacillaceae</taxon>
        <taxon>Peribacillus</taxon>
    </lineage>
</organism>
<dbReference type="AlphaFoldDB" id="A0A974NMR6"/>
<dbReference type="KEGG" id="ppsr:I6J18_00795"/>
<feature type="transmembrane region" description="Helical" evidence="1">
    <location>
        <begin position="72"/>
        <end position="91"/>
    </location>
</feature>